<accession>A0A9D2S3R6</accession>
<feature type="transmembrane region" description="Helical" evidence="1">
    <location>
        <begin position="12"/>
        <end position="34"/>
    </location>
</feature>
<dbReference type="Proteomes" id="UP000886803">
    <property type="component" value="Unassembled WGS sequence"/>
</dbReference>
<name>A0A9D2S3R6_9FIRM</name>
<evidence type="ECO:0000313" key="3">
    <source>
        <dbReference type="Proteomes" id="UP000886803"/>
    </source>
</evidence>
<feature type="transmembrane region" description="Helical" evidence="1">
    <location>
        <begin position="146"/>
        <end position="168"/>
    </location>
</feature>
<reference evidence="2" key="2">
    <citation type="submission" date="2021-04" db="EMBL/GenBank/DDBJ databases">
        <authorList>
            <person name="Gilroy R."/>
        </authorList>
    </citation>
    <scope>NUCLEOTIDE SEQUENCE</scope>
    <source>
        <strain evidence="2">ChiBcec8-13705</strain>
    </source>
</reference>
<sequence>MKQPSSKPLTVRSILVVVGLIALNVVLILAYLYFIHYPIPHSAYASGDPGRLDAQYEGAYRADRWDSFWVICEPDGSARFLAIERAPFFYRYRITSSIPVPKERPCTLEFVYQAARWNVTIDSANRLTECRSFEATAGTSFQITNILAWGAYLVIAMVIVELVAYHLLKKLLHKRTSP</sequence>
<keyword evidence="1" id="KW-1133">Transmembrane helix</keyword>
<organism evidence="2 3">
    <name type="scientific">Candidatus Gemmiger avicola</name>
    <dbReference type="NCBI Taxonomy" id="2838605"/>
    <lineage>
        <taxon>Bacteria</taxon>
        <taxon>Bacillati</taxon>
        <taxon>Bacillota</taxon>
        <taxon>Clostridia</taxon>
        <taxon>Eubacteriales</taxon>
        <taxon>Gemmiger</taxon>
    </lineage>
</organism>
<evidence type="ECO:0000256" key="1">
    <source>
        <dbReference type="SAM" id="Phobius"/>
    </source>
</evidence>
<reference evidence="2" key="1">
    <citation type="journal article" date="2021" name="PeerJ">
        <title>Extensive microbial diversity within the chicken gut microbiome revealed by metagenomics and culture.</title>
        <authorList>
            <person name="Gilroy R."/>
            <person name="Ravi A."/>
            <person name="Getino M."/>
            <person name="Pursley I."/>
            <person name="Horton D.L."/>
            <person name="Alikhan N.F."/>
            <person name="Baker D."/>
            <person name="Gharbi K."/>
            <person name="Hall N."/>
            <person name="Watson M."/>
            <person name="Adriaenssens E.M."/>
            <person name="Foster-Nyarko E."/>
            <person name="Jarju S."/>
            <person name="Secka A."/>
            <person name="Antonio M."/>
            <person name="Oren A."/>
            <person name="Chaudhuri R.R."/>
            <person name="La Ragione R."/>
            <person name="Hildebrand F."/>
            <person name="Pallen M.J."/>
        </authorList>
    </citation>
    <scope>NUCLEOTIDE SEQUENCE</scope>
    <source>
        <strain evidence="2">ChiBcec8-13705</strain>
    </source>
</reference>
<comment type="caution">
    <text evidence="2">The sequence shown here is derived from an EMBL/GenBank/DDBJ whole genome shotgun (WGS) entry which is preliminary data.</text>
</comment>
<protein>
    <submittedName>
        <fullName evidence="2">Uncharacterized protein</fullName>
    </submittedName>
</protein>
<gene>
    <name evidence="2" type="ORF">H9945_07230</name>
</gene>
<dbReference type="EMBL" id="DWYG01000122">
    <property type="protein sequence ID" value="HJB42274.1"/>
    <property type="molecule type" value="Genomic_DNA"/>
</dbReference>
<keyword evidence="1" id="KW-0472">Membrane</keyword>
<dbReference type="AlphaFoldDB" id="A0A9D2S3R6"/>
<evidence type="ECO:0000313" key="2">
    <source>
        <dbReference type="EMBL" id="HJB42274.1"/>
    </source>
</evidence>
<proteinExistence type="predicted"/>
<keyword evidence="1" id="KW-0812">Transmembrane</keyword>